<feature type="transmembrane region" description="Helical" evidence="1">
    <location>
        <begin position="22"/>
        <end position="38"/>
    </location>
</feature>
<keyword evidence="1" id="KW-1133">Transmembrane helix</keyword>
<sequence>MIPYDSIQHCYYPDTPTNTTKTAAYVAVATIVSVLLALKKTDKAPANANTEILTVTKLFTTVTSGSLITIIGTTNIAPPRNATKNLASLSTSGDTCSGGSLLKYSSVRFRMS</sequence>
<proteinExistence type="predicted"/>
<keyword evidence="1" id="KW-0812">Transmembrane</keyword>
<keyword evidence="1" id="KW-0472">Membrane</keyword>
<dbReference type="EMBL" id="CAAKMV010000133">
    <property type="protein sequence ID" value="VIO58465.1"/>
    <property type="molecule type" value="Genomic_DNA"/>
</dbReference>
<evidence type="ECO:0000313" key="2">
    <source>
        <dbReference type="EMBL" id="VIO58465.1"/>
    </source>
</evidence>
<gene>
    <name evidence="2" type="ORF">FUG_LOCUS306241</name>
</gene>
<dbReference type="AlphaFoldDB" id="A0A4E9DZU4"/>
<name>A0A4E9DZU4_GIBZA</name>
<organism evidence="2">
    <name type="scientific">Gibberella zeae</name>
    <name type="common">Wheat head blight fungus</name>
    <name type="synonym">Fusarium graminearum</name>
    <dbReference type="NCBI Taxonomy" id="5518"/>
    <lineage>
        <taxon>Eukaryota</taxon>
        <taxon>Fungi</taxon>
        <taxon>Dikarya</taxon>
        <taxon>Ascomycota</taxon>
        <taxon>Pezizomycotina</taxon>
        <taxon>Sordariomycetes</taxon>
        <taxon>Hypocreomycetidae</taxon>
        <taxon>Hypocreales</taxon>
        <taxon>Nectriaceae</taxon>
        <taxon>Fusarium</taxon>
    </lineage>
</organism>
<accession>A0A4E9DZU4</accession>
<reference evidence="2" key="1">
    <citation type="submission" date="2019-04" db="EMBL/GenBank/DDBJ databases">
        <authorList>
            <person name="Melise S."/>
            <person name="Noan J."/>
            <person name="Okalmin O."/>
        </authorList>
    </citation>
    <scope>NUCLEOTIDE SEQUENCE</scope>
    <source>
        <strain evidence="2">FN9</strain>
    </source>
</reference>
<protein>
    <submittedName>
        <fullName evidence="2">Uncharacterized protein</fullName>
    </submittedName>
</protein>
<evidence type="ECO:0000256" key="1">
    <source>
        <dbReference type="SAM" id="Phobius"/>
    </source>
</evidence>